<dbReference type="PANTHER" id="PTHR21363:SF0">
    <property type="entry name" value="PREPHENATE DEHYDROGENASE [NADP(+)]"/>
    <property type="match status" value="1"/>
</dbReference>
<dbReference type="Pfam" id="PF02558">
    <property type="entry name" value="ApbA"/>
    <property type="match status" value="1"/>
</dbReference>
<dbReference type="PANTHER" id="PTHR21363">
    <property type="entry name" value="PREPHENATE DEHYDROGENASE"/>
    <property type="match status" value="1"/>
</dbReference>
<reference evidence="4 5" key="1">
    <citation type="submission" date="2019-09" db="EMBL/GenBank/DDBJ databases">
        <title>Phylogenetic characterization of a novel taxon of the genus Bifidobacterium: Bifidobacterium choloepi sp. nov.</title>
        <authorList>
            <person name="Modesto M."/>
            <person name="Satti M."/>
        </authorList>
    </citation>
    <scope>NUCLEOTIDE SEQUENCE [LARGE SCALE GENOMIC DNA]</scope>
    <source>
        <strain evidence="4 5">BRDM6</strain>
    </source>
</reference>
<evidence type="ECO:0000313" key="4">
    <source>
        <dbReference type="EMBL" id="NEG70093.1"/>
    </source>
</evidence>
<proteinExistence type="inferred from homology"/>
<dbReference type="InterPro" id="IPR008927">
    <property type="entry name" value="6-PGluconate_DH-like_C_sf"/>
</dbReference>
<dbReference type="Gene3D" id="3.40.50.720">
    <property type="entry name" value="NAD(P)-binding Rossmann-like Domain"/>
    <property type="match status" value="1"/>
</dbReference>
<protein>
    <submittedName>
        <fullName evidence="4">Prephenate dehydrogenase/arogenate dehydrogenase family protein</fullName>
    </submittedName>
</protein>
<dbReference type="GO" id="GO:0008977">
    <property type="term" value="F:prephenate dehydrogenase (NAD+) activity"/>
    <property type="evidence" value="ECO:0007669"/>
    <property type="project" value="InterPro"/>
</dbReference>
<dbReference type="Pfam" id="PF02153">
    <property type="entry name" value="PDH_N"/>
    <property type="match status" value="1"/>
</dbReference>
<dbReference type="InterPro" id="IPR013332">
    <property type="entry name" value="KPR_N"/>
</dbReference>
<dbReference type="SUPFAM" id="SSF48179">
    <property type="entry name" value="6-phosphogluconate dehydrogenase C-terminal domain-like"/>
    <property type="match status" value="1"/>
</dbReference>
<dbReference type="InterPro" id="IPR050812">
    <property type="entry name" value="Preph/Arog_dehydrog"/>
</dbReference>
<dbReference type="GO" id="GO:0070403">
    <property type="term" value="F:NAD+ binding"/>
    <property type="evidence" value="ECO:0007669"/>
    <property type="project" value="InterPro"/>
</dbReference>
<dbReference type="Gene3D" id="1.10.3660.10">
    <property type="entry name" value="6-phosphogluconate dehydrogenase C-terminal like domain"/>
    <property type="match status" value="1"/>
</dbReference>
<dbReference type="Pfam" id="PF20463">
    <property type="entry name" value="PDH_C"/>
    <property type="match status" value="1"/>
</dbReference>
<dbReference type="GO" id="GO:0006571">
    <property type="term" value="P:tyrosine biosynthetic process"/>
    <property type="evidence" value="ECO:0007669"/>
    <property type="project" value="InterPro"/>
</dbReference>
<dbReference type="EMBL" id="VYSG01000002">
    <property type="protein sequence ID" value="NEG70093.1"/>
    <property type="molecule type" value="Genomic_DNA"/>
</dbReference>
<keyword evidence="5" id="KW-1185">Reference proteome</keyword>
<evidence type="ECO:0000256" key="1">
    <source>
        <dbReference type="ARBA" id="ARBA00007964"/>
    </source>
</evidence>
<gene>
    <name evidence="4" type="ORF">F6S87_05715</name>
</gene>
<dbReference type="InterPro" id="IPR046825">
    <property type="entry name" value="PDH_C"/>
</dbReference>
<organism evidence="4 5">
    <name type="scientific">Bifidobacterium choloepi</name>
    <dbReference type="NCBI Taxonomy" id="2614131"/>
    <lineage>
        <taxon>Bacteria</taxon>
        <taxon>Bacillati</taxon>
        <taxon>Actinomycetota</taxon>
        <taxon>Actinomycetes</taxon>
        <taxon>Bifidobacteriales</taxon>
        <taxon>Bifidobacteriaceae</taxon>
        <taxon>Bifidobacterium</taxon>
    </lineage>
</organism>
<sequence length="365" mass="39155">MGHDRTETVGDWVAATSATPATATAGPPAPRRVGIVGLGLIGGSLACRLANAGCDVVAWNHRDHPYRQARRHGIRCVDSLTALAGEKPEVLVLCNPLRSMPDVLAGLRPAFDPAATTLTDVGSVKGLVREQVTAAGLDDSYVGAHPMAGNERSGWQAADPRLFDGALWALTYDERTDYGRLLQVADLVTRACTNRLIVVDDATHDRAAAMISHMPHVASTALINMMSADENRNIEAALAAGSWRDMTRVALTDPKRTEAMVEENAGNVAGLLRDIADRLAAVATALDDGDRAALDRFFAEGDPFRDFKASLDRAGDNEATETIFSSLAISADDWRGDFLRSAQRGEHIVRFTSAHRAIAEQLPRV</sequence>
<name>A0A6I5NIA2_9BIFI</name>
<dbReference type="GO" id="GO:0004665">
    <property type="term" value="F:prephenate dehydrogenase (NADP+) activity"/>
    <property type="evidence" value="ECO:0007669"/>
    <property type="project" value="InterPro"/>
</dbReference>
<feature type="domain" description="Prephenate/arogenate dehydrogenase" evidence="3">
    <location>
        <begin position="31"/>
        <end position="316"/>
    </location>
</feature>
<dbReference type="Proteomes" id="UP000469292">
    <property type="component" value="Unassembled WGS sequence"/>
</dbReference>
<dbReference type="InterPro" id="IPR046826">
    <property type="entry name" value="PDH_N"/>
</dbReference>
<dbReference type="AlphaFoldDB" id="A0A6I5NIA2"/>
<evidence type="ECO:0000313" key="5">
    <source>
        <dbReference type="Proteomes" id="UP000469292"/>
    </source>
</evidence>
<comment type="similarity">
    <text evidence="1">Belongs to the prephenate/arogenate dehydrogenase family.</text>
</comment>
<dbReference type="RefSeq" id="WP_163227694.1">
    <property type="nucleotide sequence ID" value="NZ_VYSG01000002.1"/>
</dbReference>
<accession>A0A6I5NIA2</accession>
<dbReference type="SUPFAM" id="SSF51735">
    <property type="entry name" value="NAD(P)-binding Rossmann-fold domains"/>
    <property type="match status" value="1"/>
</dbReference>
<evidence type="ECO:0000259" key="3">
    <source>
        <dbReference type="PROSITE" id="PS51176"/>
    </source>
</evidence>
<dbReference type="PROSITE" id="PS51176">
    <property type="entry name" value="PDH_ADH"/>
    <property type="match status" value="1"/>
</dbReference>
<dbReference type="InterPro" id="IPR036291">
    <property type="entry name" value="NAD(P)-bd_dom_sf"/>
</dbReference>
<evidence type="ECO:0000256" key="2">
    <source>
        <dbReference type="ARBA" id="ARBA00023002"/>
    </source>
</evidence>
<keyword evidence="2" id="KW-0560">Oxidoreductase</keyword>
<dbReference type="InterPro" id="IPR003099">
    <property type="entry name" value="Prephen_DH"/>
</dbReference>
<comment type="caution">
    <text evidence="4">The sequence shown here is derived from an EMBL/GenBank/DDBJ whole genome shotgun (WGS) entry which is preliminary data.</text>
</comment>